<proteinExistence type="predicted"/>
<evidence type="ECO:0000256" key="1">
    <source>
        <dbReference type="SAM" id="MobiDB-lite"/>
    </source>
</evidence>
<dbReference type="AlphaFoldDB" id="A0A286GKA4"/>
<keyword evidence="3" id="KW-1185">Reference proteome</keyword>
<dbReference type="InterPro" id="IPR027056">
    <property type="entry name" value="Gluconate_2DH_su3"/>
</dbReference>
<sequence>MTGHGTFHTPYRDYDVLAKWDSPSWNDATRAAVRERLENVPPPRFLDPPDYAVLEAVCARMMPQPVPIAPWIDDKLARGRSDGYRHASLPPMGQAWQQALRGMEAEAQARFGTGFTDLAGGRQDEILQSVQAGTVRVAAAWQGLEAGRFFSEMLQLEVVAVYYAHPAAWSEIGFGGPASPRGYARLQPGQRDPWEAEEKP</sequence>
<evidence type="ECO:0000313" key="2">
    <source>
        <dbReference type="EMBL" id="SOD95414.1"/>
    </source>
</evidence>
<dbReference type="Proteomes" id="UP000219621">
    <property type="component" value="Unassembled WGS sequence"/>
</dbReference>
<gene>
    <name evidence="2" type="ORF">SAMN05421508_104332</name>
</gene>
<dbReference type="EMBL" id="OCNJ01000004">
    <property type="protein sequence ID" value="SOD95414.1"/>
    <property type="molecule type" value="Genomic_DNA"/>
</dbReference>
<dbReference type="RefSeq" id="WP_097279281.1">
    <property type="nucleotide sequence ID" value="NZ_OCNJ01000004.1"/>
</dbReference>
<organism evidence="2 3">
    <name type="scientific">Caenispirillum bisanense</name>
    <dbReference type="NCBI Taxonomy" id="414052"/>
    <lineage>
        <taxon>Bacteria</taxon>
        <taxon>Pseudomonadati</taxon>
        <taxon>Pseudomonadota</taxon>
        <taxon>Alphaproteobacteria</taxon>
        <taxon>Rhodospirillales</taxon>
        <taxon>Novispirillaceae</taxon>
        <taxon>Caenispirillum</taxon>
    </lineage>
</organism>
<name>A0A286GKA4_9PROT</name>
<dbReference type="OrthoDB" id="9780765at2"/>
<evidence type="ECO:0000313" key="3">
    <source>
        <dbReference type="Proteomes" id="UP000219621"/>
    </source>
</evidence>
<accession>A0A286GKA4</accession>
<dbReference type="Pfam" id="PF13618">
    <property type="entry name" value="Gluconate_2-dh3"/>
    <property type="match status" value="1"/>
</dbReference>
<feature type="region of interest" description="Disordered" evidence="1">
    <location>
        <begin position="180"/>
        <end position="200"/>
    </location>
</feature>
<reference evidence="2 3" key="1">
    <citation type="submission" date="2017-09" db="EMBL/GenBank/DDBJ databases">
        <authorList>
            <person name="Ehlers B."/>
            <person name="Leendertz F.H."/>
        </authorList>
    </citation>
    <scope>NUCLEOTIDE SEQUENCE [LARGE SCALE GENOMIC DNA]</scope>
    <source>
        <strain evidence="2 3">USBA 140</strain>
    </source>
</reference>
<protein>
    <submittedName>
        <fullName evidence="2">Gluconate 2-dehydrogenase subunit 3</fullName>
    </submittedName>
</protein>